<dbReference type="PANTHER" id="PTHR35177">
    <property type="entry name" value="HYDROGENASE MATURATION FACTOR HYBG"/>
    <property type="match status" value="1"/>
</dbReference>
<dbReference type="OrthoDB" id="9806017at2"/>
<gene>
    <name evidence="2" type="ORF">GX576_08180</name>
</gene>
<organism evidence="2 3">
    <name type="scientific">Thauera phenolivorans</name>
    <dbReference type="NCBI Taxonomy" id="1792543"/>
    <lineage>
        <taxon>Bacteria</taxon>
        <taxon>Pseudomonadati</taxon>
        <taxon>Pseudomonadota</taxon>
        <taxon>Betaproteobacteria</taxon>
        <taxon>Rhodocyclales</taxon>
        <taxon>Zoogloeaceae</taxon>
        <taxon>Thauera</taxon>
    </lineage>
</organism>
<dbReference type="GO" id="GO:1902670">
    <property type="term" value="F:carbon dioxide binding"/>
    <property type="evidence" value="ECO:0007669"/>
    <property type="project" value="TreeGrafter"/>
</dbReference>
<dbReference type="InterPro" id="IPR019812">
    <property type="entry name" value="Hydgase_assmbl_chp_CS"/>
</dbReference>
<sequence length="86" mass="8785">MCLAIPARVVALVDGDEAVVDLDGVRKRISLALVEEVGVGDYVILHVGFALQKLDQAEAEATLALLREIAAAEAGQGAGDDGEAAA</sequence>
<comment type="caution">
    <text evidence="2">The sequence shown here is derived from an EMBL/GenBank/DDBJ whole genome shotgun (WGS) entry which is preliminary data.</text>
</comment>
<dbReference type="GO" id="GO:0051604">
    <property type="term" value="P:protein maturation"/>
    <property type="evidence" value="ECO:0007669"/>
    <property type="project" value="TreeGrafter"/>
</dbReference>
<dbReference type="EMBL" id="JAAYYV010000214">
    <property type="protein sequence ID" value="NLF54354.1"/>
    <property type="molecule type" value="Genomic_DNA"/>
</dbReference>
<reference evidence="2 3" key="1">
    <citation type="journal article" date="2020" name="Biotechnol. Biofuels">
        <title>New insights from the biogas microbiome by comprehensive genome-resolved metagenomics of nearly 1600 species originating from multiple anaerobic digesters.</title>
        <authorList>
            <person name="Campanaro S."/>
            <person name="Treu L."/>
            <person name="Rodriguez-R L.M."/>
            <person name="Kovalovszki A."/>
            <person name="Ziels R.M."/>
            <person name="Maus I."/>
            <person name="Zhu X."/>
            <person name="Kougias P.G."/>
            <person name="Basile A."/>
            <person name="Luo G."/>
            <person name="Schluter A."/>
            <person name="Konstantinidis K.T."/>
            <person name="Angelidaki I."/>
        </authorList>
    </citation>
    <scope>NUCLEOTIDE SEQUENCE [LARGE SCALE GENOMIC DNA]</scope>
    <source>
        <strain evidence="2">AS06rmzACSIP_256</strain>
    </source>
</reference>
<evidence type="ECO:0000313" key="3">
    <source>
        <dbReference type="Proteomes" id="UP000536534"/>
    </source>
</evidence>
<name>A0A7X7LW53_9RHOO</name>
<dbReference type="RefSeq" id="WP_068806871.1">
    <property type="nucleotide sequence ID" value="NZ_MBFM01000003.1"/>
</dbReference>
<comment type="similarity">
    <text evidence="1">Belongs to the HupF/HypC family.</text>
</comment>
<evidence type="ECO:0000256" key="1">
    <source>
        <dbReference type="ARBA" id="ARBA00006018"/>
    </source>
</evidence>
<dbReference type="AlphaFoldDB" id="A0A7X7LW53"/>
<dbReference type="PANTHER" id="PTHR35177:SF2">
    <property type="entry name" value="HYDROGENASE MATURATION FACTOR HYBG"/>
    <property type="match status" value="1"/>
</dbReference>
<protein>
    <submittedName>
        <fullName evidence="2">HypC/HybG/HupF family hydrogenase formation chaperone</fullName>
    </submittedName>
</protein>
<dbReference type="NCBIfam" id="TIGR00074">
    <property type="entry name" value="hypC_hupF"/>
    <property type="match status" value="1"/>
</dbReference>
<dbReference type="SUPFAM" id="SSF159127">
    <property type="entry name" value="HupF/HypC-like"/>
    <property type="match status" value="1"/>
</dbReference>
<dbReference type="Gene3D" id="2.30.30.140">
    <property type="match status" value="1"/>
</dbReference>
<dbReference type="FunFam" id="2.30.30.140:FF:000022">
    <property type="entry name" value="Hydrogenase assembly chaperone HybG"/>
    <property type="match status" value="1"/>
</dbReference>
<dbReference type="GO" id="GO:0005506">
    <property type="term" value="F:iron ion binding"/>
    <property type="evidence" value="ECO:0007669"/>
    <property type="project" value="TreeGrafter"/>
</dbReference>
<proteinExistence type="inferred from homology"/>
<dbReference type="Proteomes" id="UP000536534">
    <property type="component" value="Unassembled WGS sequence"/>
</dbReference>
<dbReference type="PRINTS" id="PR00445">
    <property type="entry name" value="HUPFHYPC"/>
</dbReference>
<dbReference type="Pfam" id="PF01455">
    <property type="entry name" value="HupF_HypC"/>
    <property type="match status" value="1"/>
</dbReference>
<accession>A0A7X7LW53</accession>
<dbReference type="InterPro" id="IPR001109">
    <property type="entry name" value="Hydrogenase_HupF/HypC"/>
</dbReference>
<evidence type="ECO:0000313" key="2">
    <source>
        <dbReference type="EMBL" id="NLF54354.1"/>
    </source>
</evidence>
<dbReference type="PROSITE" id="PS01097">
    <property type="entry name" value="HUPF_HYPC"/>
    <property type="match status" value="1"/>
</dbReference>